<evidence type="ECO:0000313" key="2">
    <source>
        <dbReference type="EMBL" id="OAS18229.1"/>
    </source>
</evidence>
<evidence type="ECO:0000259" key="1">
    <source>
        <dbReference type="Pfam" id="PF11575"/>
    </source>
</evidence>
<dbReference type="Pfam" id="PF11575">
    <property type="entry name" value="FhuF_C"/>
    <property type="match status" value="1"/>
</dbReference>
<accession>A0A198A9S4</accession>
<sequence>MTLSSRILYDQRNYYDNDNHSYIWSVLTMPIETNVDFSLVETYFHISPKGMEEPLLHVPAQQLLDGPVMLNILQQGQTLLRGKGLDISASYLGLTLFNLVATIQLFLAQYNQWLDLELEHLALQVENHGDHAHVGYQIVNLQWKEVPTEDRDLFIELEMRKLFSNLIGPVITVIAEQAKVNQAMIWNQFAARMTFVRDYVLENDPRPHVREQFSADYEVLTKQLTADVFGRKVNPFVHEPKYLDSPYHEGKKILMRSSCCMYYRREEGTKCFSCPILKESQREEMFIEIKNKQASTATAG</sequence>
<proteinExistence type="predicted"/>
<comment type="caution">
    <text evidence="2">The sequence shown here is derived from an EMBL/GenBank/DDBJ whole genome shotgun (WGS) entry which is preliminary data.</text>
</comment>
<keyword evidence="3" id="KW-1185">Reference proteome</keyword>
<feature type="domain" description="Ferric siderophore reductase C-terminal" evidence="1">
    <location>
        <begin position="256"/>
        <end position="275"/>
    </location>
</feature>
<dbReference type="GO" id="GO:0051537">
    <property type="term" value="F:2 iron, 2 sulfur cluster binding"/>
    <property type="evidence" value="ECO:0007669"/>
    <property type="project" value="InterPro"/>
</dbReference>
<name>A0A198A9S4_9BACL</name>
<protein>
    <recommendedName>
        <fullName evidence="1">Ferric siderophore reductase C-terminal domain-containing protein</fullName>
    </recommendedName>
</protein>
<organism evidence="2 3">
    <name type="scientific">Paenibacillus oryzisoli</name>
    <dbReference type="NCBI Taxonomy" id="1850517"/>
    <lineage>
        <taxon>Bacteria</taxon>
        <taxon>Bacillati</taxon>
        <taxon>Bacillota</taxon>
        <taxon>Bacilli</taxon>
        <taxon>Bacillales</taxon>
        <taxon>Paenibacillaceae</taxon>
        <taxon>Paenibacillus</taxon>
    </lineage>
</organism>
<dbReference type="Proteomes" id="UP000078454">
    <property type="component" value="Unassembled WGS sequence"/>
</dbReference>
<dbReference type="STRING" id="1850517.A8708_32390"/>
<gene>
    <name evidence="2" type="ORF">A8708_32390</name>
</gene>
<dbReference type="AlphaFoldDB" id="A0A198A9S4"/>
<dbReference type="InterPro" id="IPR024726">
    <property type="entry name" value="FhuF_C"/>
</dbReference>
<evidence type="ECO:0000313" key="3">
    <source>
        <dbReference type="Proteomes" id="UP000078454"/>
    </source>
</evidence>
<reference evidence="2 3" key="1">
    <citation type="submission" date="2016-05" db="EMBL/GenBank/DDBJ databases">
        <title>Paenibacillus sp. 1ZS3-15 nov., isolated from the rhizosphere soil.</title>
        <authorList>
            <person name="Zhang X.X."/>
            <person name="Zhang J."/>
        </authorList>
    </citation>
    <scope>NUCLEOTIDE SEQUENCE [LARGE SCALE GENOMIC DNA]</scope>
    <source>
        <strain evidence="2 3">1ZS3-15</strain>
    </source>
</reference>
<dbReference type="EMBL" id="LYPB01000067">
    <property type="protein sequence ID" value="OAS18229.1"/>
    <property type="molecule type" value="Genomic_DNA"/>
</dbReference>